<evidence type="ECO:0000256" key="2">
    <source>
        <dbReference type="SAM" id="Phobius"/>
    </source>
</evidence>
<keyword evidence="2" id="KW-0812">Transmembrane</keyword>
<gene>
    <name evidence="3" type="ORF">ANPL_03850</name>
</gene>
<evidence type="ECO:0000313" key="4">
    <source>
        <dbReference type="Proteomes" id="UP000500930"/>
    </source>
</evidence>
<accession>A0A858PZ27</accession>
<dbReference type="EMBL" id="CP046391">
    <property type="protein sequence ID" value="QJC27820.1"/>
    <property type="molecule type" value="Genomic_DNA"/>
</dbReference>
<protein>
    <submittedName>
        <fullName evidence="3">Uncharacterized protein</fullName>
    </submittedName>
</protein>
<feature type="region of interest" description="Disordered" evidence="1">
    <location>
        <begin position="829"/>
        <end position="854"/>
    </location>
</feature>
<dbReference type="AlphaFoldDB" id="A0A858PZ27"/>
<keyword evidence="2" id="KW-1133">Transmembrane helix</keyword>
<feature type="region of interest" description="Disordered" evidence="1">
    <location>
        <begin position="631"/>
        <end position="666"/>
    </location>
</feature>
<keyword evidence="2" id="KW-0472">Membrane</keyword>
<feature type="transmembrane region" description="Helical" evidence="2">
    <location>
        <begin position="784"/>
        <end position="808"/>
    </location>
</feature>
<feature type="compositionally biased region" description="Basic and acidic residues" evidence="1">
    <location>
        <begin position="829"/>
        <end position="841"/>
    </location>
</feature>
<proteinExistence type="predicted"/>
<reference evidence="3 4" key="1">
    <citation type="journal article" date="2020" name="Pathogens">
        <title>First Whole Genome Sequence of Anaplasma platys, an Obligate Intracellular Rickettsial Pathogen of Dogs.</title>
        <authorList>
            <person name="Llanes A."/>
            <person name="Rajeev S."/>
        </authorList>
    </citation>
    <scope>NUCLEOTIDE SEQUENCE [LARGE SCALE GENOMIC DNA]</scope>
    <source>
        <strain evidence="3 4">S3</strain>
    </source>
</reference>
<keyword evidence="4" id="KW-1185">Reference proteome</keyword>
<evidence type="ECO:0000313" key="3">
    <source>
        <dbReference type="EMBL" id="QJC27820.1"/>
    </source>
</evidence>
<dbReference type="KEGG" id="aplt:ANPL_03850"/>
<evidence type="ECO:0000256" key="1">
    <source>
        <dbReference type="SAM" id="MobiDB-lite"/>
    </source>
</evidence>
<name>A0A858PZ27_9RICK</name>
<organism evidence="3 4">
    <name type="scientific">Anaplasma platys</name>
    <dbReference type="NCBI Taxonomy" id="949"/>
    <lineage>
        <taxon>Bacteria</taxon>
        <taxon>Pseudomonadati</taxon>
        <taxon>Pseudomonadota</taxon>
        <taxon>Alphaproteobacteria</taxon>
        <taxon>Rickettsiales</taxon>
        <taxon>Anaplasmataceae</taxon>
        <taxon>Anaplasma</taxon>
    </lineage>
</organism>
<dbReference type="Proteomes" id="UP000500930">
    <property type="component" value="Chromosome"/>
</dbReference>
<sequence length="874" mass="96042">MWKSKIGDVGKNIRALAGYIGLKVTESESENTEPNEVFGKLESDTAWTDNVRENEDKEGWKEEGKKLYHIAASLAEERGRGIRATGKSVGSGLSIKGRSAANTLGKSKSVQPGCLQGINARFWVAQGKGFCTYYQQDDPDSGYYLFLWSSALNERPAIRVNTVPFSEEQIRYHAPVFTSTDNGSTHLIAFAFIEPDMGIRMALRGGSVLEIKEYAVELTGHNSNAAISERNFRMKSAVDIKYQGPLGIIRDESGDIIVVGKAKGDRRVQVLNQGYFAWKFSNETLDLIMPRSIKRDDSGYLFCRWGGSQPTRPEHLVVWDIGDDALSLTYIGNYLVFAQEGYADIYKAHSASIGSFRSLYNTTAIFGTERCLVDTRMCNIDSTAAILSKDSVVEKVNNVILGELHCMFYIARAGRRNRSVLGVVTFDRGTYCVIENIAVIDFPALSLNVRSIGSGRAEVAVTERGKSNIHLYTVNVGDLSKLGTWDRRTLSVVARNYSGVDETEFIEAVYGENIESITDRQKSSRTRKETMILCGQLRGIPVSSRKGITVETISSDIAIEETGDEVSLDKVRSDEMKSDVKAVTENSLARATEHDIVIRSTSREVAKEQNVMRHTPGYGQADAAMYRRTTNKPYASGGKKHTPEKRQPGIHAGVSNAAGVDEKRAGQQQLAGGYRAQIEDSVGDAGLLNGLNAGAEDLYSPVSKKGAPRLEELRLCNSKDCASSNHESSGFNTVNINVSSFHNESWVNGSKIMEHPGNSTNGSTVPQITDELEPTEGFLDAVPPVLACAGLVFFAIAIALVSCTFLYIKWKTGSFILTRDYYDNMHDDTGRHRNEESHELVTPRGRSTRAVPSVALDEIDTSSPRVGRTYTSGL</sequence>
<dbReference type="RefSeq" id="WP_169193424.1">
    <property type="nucleotide sequence ID" value="NZ_CP046391.1"/>
</dbReference>